<dbReference type="Proteomes" id="UP001596456">
    <property type="component" value="Unassembled WGS sequence"/>
</dbReference>
<dbReference type="EMBL" id="JBHTCM010000028">
    <property type="protein sequence ID" value="MFC7335194.1"/>
    <property type="molecule type" value="Genomic_DNA"/>
</dbReference>
<evidence type="ECO:0000313" key="2">
    <source>
        <dbReference type="EMBL" id="MFC7335194.1"/>
    </source>
</evidence>
<evidence type="ECO:0000256" key="1">
    <source>
        <dbReference type="SAM" id="Phobius"/>
    </source>
</evidence>
<accession>A0ABW2L1P3</accession>
<evidence type="ECO:0000313" key="3">
    <source>
        <dbReference type="Proteomes" id="UP001596456"/>
    </source>
</evidence>
<name>A0ABW2L1P3_9PROT</name>
<proteinExistence type="predicted"/>
<gene>
    <name evidence="2" type="ORF">ACFQPS_18645</name>
</gene>
<keyword evidence="1" id="KW-0472">Membrane</keyword>
<keyword evidence="3" id="KW-1185">Reference proteome</keyword>
<feature type="transmembrane region" description="Helical" evidence="1">
    <location>
        <begin position="17"/>
        <end position="39"/>
    </location>
</feature>
<keyword evidence="1" id="KW-1133">Transmembrane helix</keyword>
<protein>
    <recommendedName>
        <fullName evidence="4">DUF2946 domain-containing protein</fullName>
    </recommendedName>
</protein>
<sequence>MGGTGRRQGPSGGLRRLALGSAFSAALALLLNMVVWAYYAPAMSVGILTPICTVDGPALVAVDARTGLPLDIDATEGGGSVKRHCPLGLLAAELSVPPVAVPPGLPSLPEIQGGYERPGIGPLVALAFAWQARAPPAG</sequence>
<evidence type="ECO:0008006" key="4">
    <source>
        <dbReference type="Google" id="ProtNLM"/>
    </source>
</evidence>
<organism evidence="2 3">
    <name type="scientific">Rhodocista pekingensis</name>
    <dbReference type="NCBI Taxonomy" id="201185"/>
    <lineage>
        <taxon>Bacteria</taxon>
        <taxon>Pseudomonadati</taxon>
        <taxon>Pseudomonadota</taxon>
        <taxon>Alphaproteobacteria</taxon>
        <taxon>Rhodospirillales</taxon>
        <taxon>Azospirillaceae</taxon>
        <taxon>Rhodocista</taxon>
    </lineage>
</organism>
<dbReference type="RefSeq" id="WP_377360731.1">
    <property type="nucleotide sequence ID" value="NZ_JBHTCM010000028.1"/>
</dbReference>
<keyword evidence="1" id="KW-0812">Transmembrane</keyword>
<reference evidence="3" key="1">
    <citation type="journal article" date="2019" name="Int. J. Syst. Evol. Microbiol.">
        <title>The Global Catalogue of Microorganisms (GCM) 10K type strain sequencing project: providing services to taxonomists for standard genome sequencing and annotation.</title>
        <authorList>
            <consortium name="The Broad Institute Genomics Platform"/>
            <consortium name="The Broad Institute Genome Sequencing Center for Infectious Disease"/>
            <person name="Wu L."/>
            <person name="Ma J."/>
        </authorList>
    </citation>
    <scope>NUCLEOTIDE SEQUENCE [LARGE SCALE GENOMIC DNA]</scope>
    <source>
        <strain evidence="3">CGMCC 1.16275</strain>
    </source>
</reference>
<comment type="caution">
    <text evidence="2">The sequence shown here is derived from an EMBL/GenBank/DDBJ whole genome shotgun (WGS) entry which is preliminary data.</text>
</comment>